<keyword evidence="3" id="KW-1185">Reference proteome</keyword>
<keyword evidence="2" id="KW-0808">Transferase</keyword>
<evidence type="ECO:0000259" key="1">
    <source>
        <dbReference type="PROSITE" id="PS51186"/>
    </source>
</evidence>
<sequence length="313" mass="36756">MNFRRYNKGDEKHILEVFERAFGRKLSKVYWKWRYIDNPNHNTDLINLAWDEDKLAAHYALSPIPLYVNGIKHFSALSMTTFTDPSYFRRGLFAKLAQDLYSNTKETIDVVFGVPNDNSVNGFVKKLGFHLIKEIPMLETKILNRKFMSSANCEIVENFDERFDKLFYLIINKYKIITSRVSSYLNWRFVDNPENKYQIVAFIDGGKVLGYAVVKIYNNNGMLIGDIVDLIAVNDSVLRQLLNFSLDFFQSKKISSANMWFCDNEYLDVLKEFDFQENGQHFHFIVKNNSDTSNDDLLEFNNWYITMSDIDIF</sequence>
<proteinExistence type="predicted"/>
<organism evidence="2 3">
    <name type="scientific">Sedimentibacter saalensis</name>
    <dbReference type="NCBI Taxonomy" id="130788"/>
    <lineage>
        <taxon>Bacteria</taxon>
        <taxon>Bacillati</taxon>
        <taxon>Bacillota</taxon>
        <taxon>Tissierellia</taxon>
        <taxon>Sedimentibacter</taxon>
    </lineage>
</organism>
<gene>
    <name evidence="2" type="ORF">LY60_02722</name>
</gene>
<protein>
    <submittedName>
        <fullName evidence="2">Acetyltransferase (GNAT) family protein</fullName>
    </submittedName>
</protein>
<evidence type="ECO:0000313" key="3">
    <source>
        <dbReference type="Proteomes" id="UP000315343"/>
    </source>
</evidence>
<dbReference type="SUPFAM" id="SSF55729">
    <property type="entry name" value="Acyl-CoA N-acyltransferases (Nat)"/>
    <property type="match status" value="1"/>
</dbReference>
<name>A0A562J6V0_9FIRM</name>
<dbReference type="Gene3D" id="3.40.630.30">
    <property type="match status" value="1"/>
</dbReference>
<dbReference type="EMBL" id="VLKH01000008">
    <property type="protein sequence ID" value="TWH78694.1"/>
    <property type="molecule type" value="Genomic_DNA"/>
</dbReference>
<reference evidence="2 3" key="1">
    <citation type="submission" date="2019-07" db="EMBL/GenBank/DDBJ databases">
        <title>Genomic Encyclopedia of Type Strains, Phase I: the one thousand microbial genomes (KMG-I) project.</title>
        <authorList>
            <person name="Kyrpides N."/>
        </authorList>
    </citation>
    <scope>NUCLEOTIDE SEQUENCE [LARGE SCALE GENOMIC DNA]</scope>
    <source>
        <strain evidence="2 3">DSM 13558</strain>
    </source>
</reference>
<dbReference type="InterPro" id="IPR016181">
    <property type="entry name" value="Acyl_CoA_acyltransferase"/>
</dbReference>
<dbReference type="Proteomes" id="UP000315343">
    <property type="component" value="Unassembled WGS sequence"/>
</dbReference>
<dbReference type="RefSeq" id="WP_170226222.1">
    <property type="nucleotide sequence ID" value="NZ_DAMBUX010000002.1"/>
</dbReference>
<accession>A0A562J6V0</accession>
<dbReference type="GO" id="GO:0016747">
    <property type="term" value="F:acyltransferase activity, transferring groups other than amino-acyl groups"/>
    <property type="evidence" value="ECO:0007669"/>
    <property type="project" value="InterPro"/>
</dbReference>
<dbReference type="PROSITE" id="PS51186">
    <property type="entry name" value="GNAT"/>
    <property type="match status" value="1"/>
</dbReference>
<dbReference type="Pfam" id="PF13527">
    <property type="entry name" value="Acetyltransf_9"/>
    <property type="match status" value="1"/>
</dbReference>
<dbReference type="InterPro" id="IPR000182">
    <property type="entry name" value="GNAT_dom"/>
</dbReference>
<evidence type="ECO:0000313" key="2">
    <source>
        <dbReference type="EMBL" id="TWH78694.1"/>
    </source>
</evidence>
<dbReference type="AlphaFoldDB" id="A0A562J6V0"/>
<comment type="caution">
    <text evidence="2">The sequence shown here is derived from an EMBL/GenBank/DDBJ whole genome shotgun (WGS) entry which is preliminary data.</text>
</comment>
<feature type="domain" description="N-acetyltransferase" evidence="1">
    <location>
        <begin position="1"/>
        <end position="149"/>
    </location>
</feature>